<dbReference type="STRING" id="564137.SAMN04488238_102169"/>
<feature type="compositionally biased region" description="Basic and acidic residues" evidence="1">
    <location>
        <begin position="109"/>
        <end position="119"/>
    </location>
</feature>
<dbReference type="AlphaFoldDB" id="A0A1H2TVG1"/>
<name>A0A1H2TVG1_9RHOB</name>
<evidence type="ECO:0000256" key="1">
    <source>
        <dbReference type="SAM" id="MobiDB-lite"/>
    </source>
</evidence>
<gene>
    <name evidence="3" type="ORF">SAMN04488238_102169</name>
</gene>
<feature type="domain" description="Glycosyltransferase subfamily 4-like N-terminal" evidence="2">
    <location>
        <begin position="178"/>
        <end position="341"/>
    </location>
</feature>
<dbReference type="InterPro" id="IPR050194">
    <property type="entry name" value="Glycosyltransferase_grp1"/>
</dbReference>
<reference evidence="3 4" key="1">
    <citation type="submission" date="2016-10" db="EMBL/GenBank/DDBJ databases">
        <authorList>
            <person name="de Groot N.N."/>
        </authorList>
    </citation>
    <scope>NUCLEOTIDE SEQUENCE [LARGE SCALE GENOMIC DNA]</scope>
    <source>
        <strain evidence="3 4">CGMCC 1.8894</strain>
    </source>
</reference>
<dbReference type="InterPro" id="IPR028098">
    <property type="entry name" value="Glyco_trans_4-like_N"/>
</dbReference>
<dbReference type="PANTHER" id="PTHR45947">
    <property type="entry name" value="SULFOQUINOVOSYL TRANSFERASE SQD2"/>
    <property type="match status" value="1"/>
</dbReference>
<proteinExistence type="predicted"/>
<dbReference type="EMBL" id="FNOM01000002">
    <property type="protein sequence ID" value="SDW47144.1"/>
    <property type="molecule type" value="Genomic_DNA"/>
</dbReference>
<dbReference type="Gene3D" id="3.40.50.2000">
    <property type="entry name" value="Glycogen Phosphorylase B"/>
    <property type="match status" value="2"/>
</dbReference>
<dbReference type="Pfam" id="PF13692">
    <property type="entry name" value="Glyco_trans_1_4"/>
    <property type="match status" value="1"/>
</dbReference>
<dbReference type="SUPFAM" id="SSF53756">
    <property type="entry name" value="UDP-Glycosyltransferase/glycogen phosphorylase"/>
    <property type="match status" value="1"/>
</dbReference>
<organism evidence="3 4">
    <name type="scientific">Roseicitreum antarcticum</name>
    <dbReference type="NCBI Taxonomy" id="564137"/>
    <lineage>
        <taxon>Bacteria</taxon>
        <taxon>Pseudomonadati</taxon>
        <taxon>Pseudomonadota</taxon>
        <taxon>Alphaproteobacteria</taxon>
        <taxon>Rhodobacterales</taxon>
        <taxon>Paracoccaceae</taxon>
        <taxon>Roseicitreum</taxon>
    </lineage>
</organism>
<feature type="region of interest" description="Disordered" evidence="1">
    <location>
        <begin position="42"/>
        <end position="156"/>
    </location>
</feature>
<feature type="region of interest" description="Disordered" evidence="1">
    <location>
        <begin position="1"/>
        <end position="21"/>
    </location>
</feature>
<evidence type="ECO:0000313" key="3">
    <source>
        <dbReference type="EMBL" id="SDW47144.1"/>
    </source>
</evidence>
<evidence type="ECO:0000259" key="2">
    <source>
        <dbReference type="Pfam" id="PF13439"/>
    </source>
</evidence>
<dbReference type="PANTHER" id="PTHR45947:SF3">
    <property type="entry name" value="SULFOQUINOVOSYL TRANSFERASE SQD2"/>
    <property type="match status" value="1"/>
</dbReference>
<keyword evidence="4" id="KW-1185">Reference proteome</keyword>
<dbReference type="CDD" id="cd03814">
    <property type="entry name" value="GT4-like"/>
    <property type="match status" value="1"/>
</dbReference>
<dbReference type="GO" id="GO:0016757">
    <property type="term" value="F:glycosyltransferase activity"/>
    <property type="evidence" value="ECO:0007669"/>
    <property type="project" value="TreeGrafter"/>
</dbReference>
<accession>A0A1H2TVG1</accession>
<sequence length="517" mass="55141">MTATGSESAPTPAATGWPSGWTYPVRAVAAAVRTKRATTRCAPKTLGRIAPQGAAPQFTAPKSSQTEAQQRRAAEGLTAPDAPTPPPTMPIAPANRPMGSETGAPQNRAPREHMPEGPAKRPTPTATDARKTVPSGITNPVAPRHDGPTESLPPARIGEACTAPTRIMIVSDAWEPQVNGVVRSYQNIIRALRQQDCTVRVIGPADFATLPVPGYSAVPLAILPYRRLAAMIDAFAPQAVHIAVEGPLGWAARRYCLRRGLPFSTSFHTNFPAYAALRTPWWLGGPKLLGGPVARLTTALARRFHARAHHTFVTTPSMEALLRDWGFAGQLVPLSRGVDCDVFAPVVAAPTPGNAPPTLLYVGRVAPEKDIAAFLRLTEEQTGPVRKVVVGDGPQRAALSRAYPDVDFRGTLTGAALAEAYRRADCFVFPSRTDTFGIVLIEAMASGLPIAAHDVPGPRDIVTVPMLGAIDSDLGRAVRHALRAPGSRAARHAHARAHYSWDSVAESFLHHSKEMQP</sequence>
<dbReference type="Proteomes" id="UP000198539">
    <property type="component" value="Unassembled WGS sequence"/>
</dbReference>
<keyword evidence="3" id="KW-0808">Transferase</keyword>
<evidence type="ECO:0000313" key="4">
    <source>
        <dbReference type="Proteomes" id="UP000198539"/>
    </source>
</evidence>
<protein>
    <submittedName>
        <fullName evidence="3">Glycosyltransferase involved in cell wall bisynthesis</fullName>
    </submittedName>
</protein>
<dbReference type="Pfam" id="PF13439">
    <property type="entry name" value="Glyco_transf_4"/>
    <property type="match status" value="1"/>
</dbReference>